<accession>A0ABW1YV59</accession>
<dbReference type="Gene3D" id="1.10.287.470">
    <property type="entry name" value="Helix hairpin bin"/>
    <property type="match status" value="1"/>
</dbReference>
<reference evidence="6" key="1">
    <citation type="journal article" date="2019" name="Int. J. Syst. Evol. Microbiol.">
        <title>The Global Catalogue of Microorganisms (GCM) 10K type strain sequencing project: providing services to taxonomists for standard genome sequencing and annotation.</title>
        <authorList>
            <consortium name="The Broad Institute Genomics Platform"/>
            <consortium name="The Broad Institute Genome Sequencing Center for Infectious Disease"/>
            <person name="Wu L."/>
            <person name="Ma J."/>
        </authorList>
    </citation>
    <scope>NUCLEOTIDE SEQUENCE [LARGE SCALE GENOMIC DNA]</scope>
    <source>
        <strain evidence="6">CGMCC 1.13718</strain>
    </source>
</reference>
<dbReference type="InterPro" id="IPR058647">
    <property type="entry name" value="BSH_CzcB-like"/>
</dbReference>
<proteinExistence type="inferred from homology"/>
<dbReference type="EMBL" id="JBHSVR010000001">
    <property type="protein sequence ID" value="MFC6635452.1"/>
    <property type="molecule type" value="Genomic_DNA"/>
</dbReference>
<dbReference type="Gene3D" id="2.40.30.170">
    <property type="match status" value="1"/>
</dbReference>
<evidence type="ECO:0000259" key="4">
    <source>
        <dbReference type="Pfam" id="PF25973"/>
    </source>
</evidence>
<dbReference type="NCBIfam" id="TIGR01730">
    <property type="entry name" value="RND_mfp"/>
    <property type="match status" value="1"/>
</dbReference>
<feature type="domain" description="CzcB-like barrel-sandwich hybrid" evidence="4">
    <location>
        <begin position="68"/>
        <end position="206"/>
    </location>
</feature>
<keyword evidence="2" id="KW-0175">Coiled coil</keyword>
<evidence type="ECO:0000313" key="5">
    <source>
        <dbReference type="EMBL" id="MFC6635452.1"/>
    </source>
</evidence>
<sequence length="384" mass="41978">MEAIRVIQRTGANVLVGLAIFTGVFNSSPAPAQGEDTSVITVEGLAAAVQPIVEPVPVTGTLTPPRQALLSAEVEGLVSGIYVDVGHRVKKDQPLLELDPELNQIARDAALAAVERSREALADSRRRLDEAQRLVGDKHIAESTVKSLASEVRIRDAELRAAQIEARRQEALLERHRIMAPFSGAVSRREAELGEWVQPGVALFELVSAERLRADFQVPQRFYSRIDPGTPLDVRFDAGGERGHTDRIYRAKVQYKVPLSTSGARTFLLRTELPRTENAGGETPELIPGMSVSATLLLGTQRRSIAIPRDAVLRYPDGRITVWLAEKFSAWGKPATVREQQVTTGLSFEGLIEIRSGLEAGQIVITRGNESLREGQTVILRKAP</sequence>
<dbReference type="PANTHER" id="PTHR30469">
    <property type="entry name" value="MULTIDRUG RESISTANCE PROTEIN MDTA"/>
    <property type="match status" value="1"/>
</dbReference>
<organism evidence="5 6">
    <name type="scientific">Microbulbifer taiwanensis</name>
    <dbReference type="NCBI Taxonomy" id="986746"/>
    <lineage>
        <taxon>Bacteria</taxon>
        <taxon>Pseudomonadati</taxon>
        <taxon>Pseudomonadota</taxon>
        <taxon>Gammaproteobacteria</taxon>
        <taxon>Cellvibrionales</taxon>
        <taxon>Microbulbiferaceae</taxon>
        <taxon>Microbulbifer</taxon>
    </lineage>
</organism>
<evidence type="ECO:0000256" key="1">
    <source>
        <dbReference type="ARBA" id="ARBA00009477"/>
    </source>
</evidence>
<feature type="coiled-coil region" evidence="2">
    <location>
        <begin position="114"/>
        <end position="174"/>
    </location>
</feature>
<dbReference type="PANTHER" id="PTHR30469:SF15">
    <property type="entry name" value="HLYD FAMILY OF SECRETION PROTEINS"/>
    <property type="match status" value="1"/>
</dbReference>
<keyword evidence="6" id="KW-1185">Reference proteome</keyword>
<dbReference type="Proteomes" id="UP001596425">
    <property type="component" value="Unassembled WGS sequence"/>
</dbReference>
<evidence type="ECO:0000259" key="3">
    <source>
        <dbReference type="Pfam" id="PF25967"/>
    </source>
</evidence>
<gene>
    <name evidence="5" type="ORF">ACFQBM_19430</name>
</gene>
<comment type="similarity">
    <text evidence="1">Belongs to the membrane fusion protein (MFP) (TC 8.A.1) family.</text>
</comment>
<dbReference type="Pfam" id="PF25973">
    <property type="entry name" value="BSH_CzcB"/>
    <property type="match status" value="1"/>
</dbReference>
<dbReference type="InterPro" id="IPR058627">
    <property type="entry name" value="MdtA-like_C"/>
</dbReference>
<name>A0ABW1YV59_9GAMM</name>
<dbReference type="RefSeq" id="WP_193194745.1">
    <property type="nucleotide sequence ID" value="NZ_JBHSVR010000001.1"/>
</dbReference>
<protein>
    <submittedName>
        <fullName evidence="5">Efflux RND transporter periplasmic adaptor subunit</fullName>
    </submittedName>
</protein>
<dbReference type="Pfam" id="PF25967">
    <property type="entry name" value="RND-MFP_C"/>
    <property type="match status" value="1"/>
</dbReference>
<comment type="caution">
    <text evidence="5">The sequence shown here is derived from an EMBL/GenBank/DDBJ whole genome shotgun (WGS) entry which is preliminary data.</text>
</comment>
<evidence type="ECO:0000256" key="2">
    <source>
        <dbReference type="SAM" id="Coils"/>
    </source>
</evidence>
<dbReference type="InterPro" id="IPR006143">
    <property type="entry name" value="RND_pump_MFP"/>
</dbReference>
<feature type="domain" description="Multidrug resistance protein MdtA-like C-terminal permuted SH3" evidence="3">
    <location>
        <begin position="305"/>
        <end position="368"/>
    </location>
</feature>
<dbReference type="Gene3D" id="2.40.420.20">
    <property type="match status" value="1"/>
</dbReference>
<dbReference type="SUPFAM" id="SSF111369">
    <property type="entry name" value="HlyD-like secretion proteins"/>
    <property type="match status" value="1"/>
</dbReference>
<dbReference type="Gene3D" id="2.40.50.100">
    <property type="match status" value="1"/>
</dbReference>
<evidence type="ECO:0000313" key="6">
    <source>
        <dbReference type="Proteomes" id="UP001596425"/>
    </source>
</evidence>